<evidence type="ECO:0000313" key="12">
    <source>
        <dbReference type="Proteomes" id="UP000000440"/>
    </source>
</evidence>
<protein>
    <submittedName>
        <fullName evidence="11">Biopolymer transport ExbB like protein</fullName>
    </submittedName>
</protein>
<dbReference type="GO" id="GO:0017038">
    <property type="term" value="P:protein import"/>
    <property type="evidence" value="ECO:0007669"/>
    <property type="project" value="TreeGrafter"/>
</dbReference>
<comment type="similarity">
    <text evidence="8">Belongs to the exbB/tolQ family.</text>
</comment>
<feature type="transmembrane region" description="Helical" evidence="9">
    <location>
        <begin position="77"/>
        <end position="99"/>
    </location>
</feature>
<evidence type="ECO:0000256" key="6">
    <source>
        <dbReference type="ARBA" id="ARBA00022989"/>
    </source>
</evidence>
<proteinExistence type="inferred from homology"/>
<dbReference type="InterPro" id="IPR050790">
    <property type="entry name" value="ExbB/TolQ_transport"/>
</dbReference>
<dbReference type="PATRIC" id="fig|197221.4.peg.333"/>
<gene>
    <name evidence="11" type="ordered locus">tll0316</name>
</gene>
<name>Q8DM10_THEVB</name>
<keyword evidence="6 9" id="KW-1133">Transmembrane helix</keyword>
<reference evidence="11 12" key="1">
    <citation type="journal article" date="2002" name="DNA Res.">
        <title>Complete genome structure of the thermophilic cyanobacterium Thermosynechococcus elongatus BP-1.</title>
        <authorList>
            <person name="Nakamura Y."/>
            <person name="Kaneko T."/>
            <person name="Sato S."/>
            <person name="Ikeuchi M."/>
            <person name="Katoh H."/>
            <person name="Sasamoto S."/>
            <person name="Watanabe A."/>
            <person name="Iriguchi M."/>
            <person name="Kawashima K."/>
            <person name="Kimura T."/>
            <person name="Kishida Y."/>
            <person name="Kiyokawa C."/>
            <person name="Kohara M."/>
            <person name="Matsumoto M."/>
            <person name="Matsuno A."/>
            <person name="Nakazaki N."/>
            <person name="Shimpo S."/>
            <person name="Sugimoto M."/>
            <person name="Takeuchi C."/>
            <person name="Yamada M."/>
            <person name="Tabata S."/>
        </authorList>
    </citation>
    <scope>NUCLEOTIDE SEQUENCE [LARGE SCALE GENOMIC DNA]</scope>
    <source>
        <strain evidence="12">IAM M-273 / NIES-2133 / BP-1</strain>
    </source>
</reference>
<evidence type="ECO:0000256" key="1">
    <source>
        <dbReference type="ARBA" id="ARBA00004651"/>
    </source>
</evidence>
<evidence type="ECO:0000256" key="9">
    <source>
        <dbReference type="SAM" id="Phobius"/>
    </source>
</evidence>
<dbReference type="PANTHER" id="PTHR30625">
    <property type="entry name" value="PROTEIN TOLQ"/>
    <property type="match status" value="1"/>
</dbReference>
<dbReference type="InterPro" id="IPR002898">
    <property type="entry name" value="MotA_ExbB_proton_chnl"/>
</dbReference>
<dbReference type="EMBL" id="BA000039">
    <property type="protein sequence ID" value="BAC07868.1"/>
    <property type="molecule type" value="Genomic_DNA"/>
</dbReference>
<dbReference type="STRING" id="197221.gene:10746899"/>
<dbReference type="eggNOG" id="COG0811">
    <property type="taxonomic scope" value="Bacteria"/>
</dbReference>
<evidence type="ECO:0000256" key="5">
    <source>
        <dbReference type="ARBA" id="ARBA00022927"/>
    </source>
</evidence>
<comment type="subcellular location">
    <subcellularLocation>
        <location evidence="1">Cell membrane</location>
        <topology evidence="1">Multi-pass membrane protein</topology>
    </subcellularLocation>
    <subcellularLocation>
        <location evidence="8">Membrane</location>
        <topology evidence="8">Multi-pass membrane protein</topology>
    </subcellularLocation>
</comment>
<sequence length="284" mass="31502">MRLPLIGIKIHSCEVSLHERNHLFRQGSKDNGSRPLAVRFARIWETITATGWTILNLGCSNRESIVNIAEIFNRGGLAMWPLLILSILTLGTIFERLWFWGMVLRGETKLAEQILDAARHDWQEALELAANACDQPIGRFLYTPLQLIDTNPEIFRLALEAAADEELSAMRRGEKVLEATITMAPLLGLLGTVLGLISALSSIRLGDIGTPATLGVGLGISEALISTASGLVIAIIALAFQRLFQAFLLQQAQIFRRTGNELELTYRQAWLEQRIKGEAEKTLF</sequence>
<keyword evidence="4 9" id="KW-0812">Transmembrane</keyword>
<feature type="transmembrane region" description="Helical" evidence="9">
    <location>
        <begin position="223"/>
        <end position="240"/>
    </location>
</feature>
<feature type="transmembrane region" description="Helical" evidence="9">
    <location>
        <begin position="180"/>
        <end position="203"/>
    </location>
</feature>
<evidence type="ECO:0000256" key="2">
    <source>
        <dbReference type="ARBA" id="ARBA00022448"/>
    </source>
</evidence>
<evidence type="ECO:0000313" key="11">
    <source>
        <dbReference type="EMBL" id="BAC07868.1"/>
    </source>
</evidence>
<dbReference type="Proteomes" id="UP000000440">
    <property type="component" value="Chromosome"/>
</dbReference>
<keyword evidence="7 9" id="KW-0472">Membrane</keyword>
<dbReference type="Pfam" id="PF01618">
    <property type="entry name" value="MotA_ExbB"/>
    <property type="match status" value="1"/>
</dbReference>
<evidence type="ECO:0000256" key="7">
    <source>
        <dbReference type="ARBA" id="ARBA00023136"/>
    </source>
</evidence>
<dbReference type="PANTHER" id="PTHR30625:SF15">
    <property type="entry name" value="BIOPOLYMER TRANSPORT PROTEIN EXBB"/>
    <property type="match status" value="1"/>
</dbReference>
<evidence type="ECO:0000256" key="3">
    <source>
        <dbReference type="ARBA" id="ARBA00022475"/>
    </source>
</evidence>
<dbReference type="AlphaFoldDB" id="Q8DM10"/>
<accession>Q8DM10</accession>
<evidence type="ECO:0000256" key="8">
    <source>
        <dbReference type="RuleBase" id="RU004057"/>
    </source>
</evidence>
<dbReference type="GO" id="GO:0005886">
    <property type="term" value="C:plasma membrane"/>
    <property type="evidence" value="ECO:0007669"/>
    <property type="project" value="UniProtKB-SubCell"/>
</dbReference>
<keyword evidence="3" id="KW-1003">Cell membrane</keyword>
<organism evidence="11 12">
    <name type="scientific">Thermosynechococcus vestitus (strain NIES-2133 / IAM M-273 / BP-1)</name>
    <dbReference type="NCBI Taxonomy" id="197221"/>
    <lineage>
        <taxon>Bacteria</taxon>
        <taxon>Bacillati</taxon>
        <taxon>Cyanobacteriota</taxon>
        <taxon>Cyanophyceae</taxon>
        <taxon>Acaryochloridales</taxon>
        <taxon>Thermosynechococcaceae</taxon>
        <taxon>Thermosynechococcus</taxon>
    </lineage>
</organism>
<feature type="domain" description="MotA/TolQ/ExbB proton channel" evidence="10">
    <location>
        <begin position="134"/>
        <end position="254"/>
    </location>
</feature>
<keyword evidence="12" id="KW-1185">Reference proteome</keyword>
<keyword evidence="5 8" id="KW-0653">Protein transport</keyword>
<dbReference type="EnsemblBacteria" id="BAC07868">
    <property type="protein sequence ID" value="BAC07868"/>
    <property type="gene ID" value="BAC07868"/>
</dbReference>
<dbReference type="KEGG" id="tel:tll0316"/>
<evidence type="ECO:0000259" key="10">
    <source>
        <dbReference type="Pfam" id="PF01618"/>
    </source>
</evidence>
<keyword evidence="2 8" id="KW-0813">Transport</keyword>
<evidence type="ECO:0000256" key="4">
    <source>
        <dbReference type="ARBA" id="ARBA00022692"/>
    </source>
</evidence>